<dbReference type="PROSITE" id="PS52016">
    <property type="entry name" value="TONB_DEPENDENT_REC_3"/>
    <property type="match status" value="1"/>
</dbReference>
<dbReference type="CDD" id="cd01347">
    <property type="entry name" value="ligand_gated_channel"/>
    <property type="match status" value="1"/>
</dbReference>
<feature type="domain" description="TonB-dependent receptor-like beta-barrel" evidence="17">
    <location>
        <begin position="229"/>
        <end position="664"/>
    </location>
</feature>
<evidence type="ECO:0000256" key="7">
    <source>
        <dbReference type="ARBA" id="ARBA00022729"/>
    </source>
</evidence>
<keyword evidence="3 14" id="KW-0813">Transport</keyword>
<gene>
    <name evidence="19" type="ORF">ACFQ27_01160</name>
</gene>
<dbReference type="InterPro" id="IPR036942">
    <property type="entry name" value="Beta-barrel_TonB_sf"/>
</dbReference>
<comment type="caution">
    <text evidence="19">The sequence shown here is derived from an EMBL/GenBank/DDBJ whole genome shotgun (WGS) entry which is preliminary data.</text>
</comment>
<dbReference type="SUPFAM" id="SSF56935">
    <property type="entry name" value="Porins"/>
    <property type="match status" value="1"/>
</dbReference>
<name>A0ABW3SW75_9CAUL</name>
<evidence type="ECO:0000256" key="9">
    <source>
        <dbReference type="ARBA" id="ARBA00023065"/>
    </source>
</evidence>
<dbReference type="InterPro" id="IPR037066">
    <property type="entry name" value="Plug_dom_sf"/>
</dbReference>
<feature type="signal peptide" evidence="16">
    <location>
        <begin position="1"/>
        <end position="21"/>
    </location>
</feature>
<evidence type="ECO:0000256" key="1">
    <source>
        <dbReference type="ARBA" id="ARBA00004571"/>
    </source>
</evidence>
<keyword evidence="11 14" id="KW-0472">Membrane</keyword>
<accession>A0ABW3SW75</accession>
<evidence type="ECO:0000256" key="3">
    <source>
        <dbReference type="ARBA" id="ARBA00022448"/>
    </source>
</evidence>
<evidence type="ECO:0000313" key="20">
    <source>
        <dbReference type="Proteomes" id="UP001597216"/>
    </source>
</evidence>
<organism evidence="19 20">
    <name type="scientific">Phenylobacterium conjunctum</name>
    <dbReference type="NCBI Taxonomy" id="1298959"/>
    <lineage>
        <taxon>Bacteria</taxon>
        <taxon>Pseudomonadati</taxon>
        <taxon>Pseudomonadota</taxon>
        <taxon>Alphaproteobacteria</taxon>
        <taxon>Caulobacterales</taxon>
        <taxon>Caulobacteraceae</taxon>
        <taxon>Phenylobacterium</taxon>
    </lineage>
</organism>
<proteinExistence type="inferred from homology"/>
<evidence type="ECO:0000256" key="11">
    <source>
        <dbReference type="ARBA" id="ARBA00023136"/>
    </source>
</evidence>
<evidence type="ECO:0000256" key="4">
    <source>
        <dbReference type="ARBA" id="ARBA00022452"/>
    </source>
</evidence>
<keyword evidence="5" id="KW-0410">Iron transport</keyword>
<evidence type="ECO:0000259" key="18">
    <source>
        <dbReference type="Pfam" id="PF07715"/>
    </source>
</evidence>
<evidence type="ECO:0000256" key="10">
    <source>
        <dbReference type="ARBA" id="ARBA00023077"/>
    </source>
</evidence>
<keyword evidence="20" id="KW-1185">Reference proteome</keyword>
<dbReference type="InterPro" id="IPR000531">
    <property type="entry name" value="Beta-barrel_TonB"/>
</dbReference>
<dbReference type="Gene3D" id="2.170.130.10">
    <property type="entry name" value="TonB-dependent receptor, plug domain"/>
    <property type="match status" value="1"/>
</dbReference>
<reference evidence="20" key="1">
    <citation type="journal article" date="2019" name="Int. J. Syst. Evol. Microbiol.">
        <title>The Global Catalogue of Microorganisms (GCM) 10K type strain sequencing project: providing services to taxonomists for standard genome sequencing and annotation.</title>
        <authorList>
            <consortium name="The Broad Institute Genomics Platform"/>
            <consortium name="The Broad Institute Genome Sequencing Center for Infectious Disease"/>
            <person name="Wu L."/>
            <person name="Ma J."/>
        </authorList>
    </citation>
    <scope>NUCLEOTIDE SEQUENCE [LARGE SCALE GENOMIC DNA]</scope>
    <source>
        <strain evidence="20">CCUG 55074</strain>
    </source>
</reference>
<dbReference type="PANTHER" id="PTHR32552">
    <property type="entry name" value="FERRICHROME IRON RECEPTOR-RELATED"/>
    <property type="match status" value="1"/>
</dbReference>
<evidence type="ECO:0000259" key="17">
    <source>
        <dbReference type="Pfam" id="PF00593"/>
    </source>
</evidence>
<dbReference type="PANTHER" id="PTHR32552:SF68">
    <property type="entry name" value="FERRICHROME OUTER MEMBRANE TRANSPORTER_PHAGE RECEPTOR"/>
    <property type="match status" value="1"/>
</dbReference>
<keyword evidence="8" id="KW-0408">Iron</keyword>
<feature type="domain" description="TonB-dependent receptor plug" evidence="18">
    <location>
        <begin position="54"/>
        <end position="149"/>
    </location>
</feature>
<keyword evidence="6 14" id="KW-0812">Transmembrane</keyword>
<evidence type="ECO:0000256" key="16">
    <source>
        <dbReference type="SAM" id="SignalP"/>
    </source>
</evidence>
<evidence type="ECO:0000313" key="19">
    <source>
        <dbReference type="EMBL" id="MFD1189174.1"/>
    </source>
</evidence>
<keyword evidence="4 14" id="KW-1134">Transmembrane beta strand</keyword>
<dbReference type="InterPro" id="IPR039426">
    <property type="entry name" value="TonB-dep_rcpt-like"/>
</dbReference>
<dbReference type="RefSeq" id="WP_377352073.1">
    <property type="nucleotide sequence ID" value="NZ_JBHTLQ010000002.1"/>
</dbReference>
<evidence type="ECO:0000256" key="6">
    <source>
        <dbReference type="ARBA" id="ARBA00022692"/>
    </source>
</evidence>
<protein>
    <submittedName>
        <fullName evidence="19">TonB-dependent siderophore receptor</fullName>
    </submittedName>
</protein>
<keyword evidence="7 16" id="KW-0732">Signal</keyword>
<feature type="chain" id="PRO_5046793630" evidence="16">
    <location>
        <begin position="22"/>
        <end position="697"/>
    </location>
</feature>
<comment type="similarity">
    <text evidence="2 14 15">Belongs to the TonB-dependent receptor family.</text>
</comment>
<dbReference type="NCBIfam" id="TIGR01783">
    <property type="entry name" value="TonB-siderophor"/>
    <property type="match status" value="1"/>
</dbReference>
<evidence type="ECO:0000256" key="8">
    <source>
        <dbReference type="ARBA" id="ARBA00023004"/>
    </source>
</evidence>
<sequence>MKLQLLASSALLALSALPAHAEDTGAWVSELVVTANRGVTVTTAGSATRTATPIEEIPQSIQAINRTLIEDQDLRNVGDALINVSGVAPQGQMELVLQSPKIRGFDAAYLVDGMLTYNLPASASDSGTLVNVARVEVAKGPTSTLYGGGVGAPLSGLINLVSVDPAPDFGATLALRAGSFNTRGVQGSVDAPANGGRIRLRLAADYETADSYLEQVNSTRTSIYPTAVIDFTDATRLTLRGQYSRVEQLEYSGLPYALTGPLGAKVDKETFAGAPDAPQTTVENRMVTATLAHAFSDAWSGEVSVRRFRNDFDEYGSFPFTGIPLAGTTYAFASAYLPSQVRQTSISATINGKIGEGAVRHNLLAGVDYDQTKYQASLGFGFIGFVDYATPATNVKFGAPPVLSDVQTDRMKSTAVFVQDQIAVGERLDITAGLRWTNVDISSLYVSGGFPFVNTSRSESRWTPRVGATYRLAKGVSAFAGYSEGFKGLVAAFGVADPKPETSRSYEAGLKLTAPIKGLTGTVAAYEITRRNVITADPSNPFASIQAGEQRARGVEADMVYEPSPALSVLAAYAYTDAKVTKDNTLPVGDRPTRTPEHSLRLAARYRFQSGDLKGLEIGGGLTAVSDRELTLPNTVVADGSVLVDAQASYDFGYAKVSVSVVNLTGEDGYAPYQYLARAVVVPLQPRSAYLTLSKAF</sequence>
<dbReference type="EMBL" id="JBHTLQ010000002">
    <property type="protein sequence ID" value="MFD1189174.1"/>
    <property type="molecule type" value="Genomic_DNA"/>
</dbReference>
<dbReference type="Gene3D" id="2.40.170.20">
    <property type="entry name" value="TonB-dependent receptor, beta-barrel domain"/>
    <property type="match status" value="1"/>
</dbReference>
<evidence type="ECO:0000256" key="14">
    <source>
        <dbReference type="PROSITE-ProRule" id="PRU01360"/>
    </source>
</evidence>
<dbReference type="Pfam" id="PF07715">
    <property type="entry name" value="Plug"/>
    <property type="match status" value="1"/>
</dbReference>
<dbReference type="Pfam" id="PF00593">
    <property type="entry name" value="TonB_dep_Rec_b-barrel"/>
    <property type="match status" value="1"/>
</dbReference>
<dbReference type="InterPro" id="IPR010105">
    <property type="entry name" value="TonB_sidphr_rcpt"/>
</dbReference>
<evidence type="ECO:0000256" key="5">
    <source>
        <dbReference type="ARBA" id="ARBA00022496"/>
    </source>
</evidence>
<comment type="subcellular location">
    <subcellularLocation>
        <location evidence="1 14">Cell outer membrane</location>
        <topology evidence="1 14">Multi-pass membrane protein</topology>
    </subcellularLocation>
</comment>
<dbReference type="Proteomes" id="UP001597216">
    <property type="component" value="Unassembled WGS sequence"/>
</dbReference>
<evidence type="ECO:0000256" key="13">
    <source>
        <dbReference type="ARBA" id="ARBA00023237"/>
    </source>
</evidence>
<keyword evidence="9" id="KW-0406">Ion transport</keyword>
<keyword evidence="12 19" id="KW-0675">Receptor</keyword>
<evidence type="ECO:0000256" key="15">
    <source>
        <dbReference type="RuleBase" id="RU003357"/>
    </source>
</evidence>
<evidence type="ECO:0000256" key="2">
    <source>
        <dbReference type="ARBA" id="ARBA00009810"/>
    </source>
</evidence>
<dbReference type="InterPro" id="IPR012910">
    <property type="entry name" value="Plug_dom"/>
</dbReference>
<keyword evidence="13 14" id="KW-0998">Cell outer membrane</keyword>
<keyword evidence="10 15" id="KW-0798">TonB box</keyword>
<evidence type="ECO:0000256" key="12">
    <source>
        <dbReference type="ARBA" id="ARBA00023170"/>
    </source>
</evidence>